<evidence type="ECO:0000256" key="5">
    <source>
        <dbReference type="ARBA" id="ARBA00012029"/>
    </source>
</evidence>
<dbReference type="GO" id="GO:0046872">
    <property type="term" value="F:metal ion binding"/>
    <property type="evidence" value="ECO:0007669"/>
    <property type="project" value="UniProtKB-KW"/>
</dbReference>
<keyword evidence="9" id="KW-0460">Magnesium</keyword>
<dbReference type="EMBL" id="JWJG01000028">
    <property type="protein sequence ID" value="KIF79839.1"/>
    <property type="molecule type" value="Genomic_DNA"/>
</dbReference>
<evidence type="ECO:0000256" key="7">
    <source>
        <dbReference type="ARBA" id="ARBA00022723"/>
    </source>
</evidence>
<dbReference type="Pfam" id="PF18081">
    <property type="entry name" value="FANC_SAP"/>
    <property type="match status" value="1"/>
</dbReference>
<dbReference type="Gene3D" id="3.40.1350.10">
    <property type="match status" value="1"/>
</dbReference>
<dbReference type="InterPro" id="IPR014883">
    <property type="entry name" value="VRR_NUC"/>
</dbReference>
<dbReference type="PANTHER" id="PTHR15749:SF4">
    <property type="entry name" value="FANCONI-ASSOCIATED NUCLEASE 1"/>
    <property type="match status" value="1"/>
</dbReference>
<comment type="caution">
    <text evidence="12">The sequence shown here is derived from an EMBL/GenBank/DDBJ whole genome shotgun (WGS) entry which is preliminary data.</text>
</comment>
<comment type="cofactor">
    <cofactor evidence="2">
        <name>Mn(2+)</name>
        <dbReference type="ChEBI" id="CHEBI:29035"/>
    </cofactor>
</comment>
<dbReference type="Pfam" id="PF21315">
    <property type="entry name" value="FAN1_HTH"/>
    <property type="match status" value="1"/>
</dbReference>
<evidence type="ECO:0000256" key="10">
    <source>
        <dbReference type="ARBA" id="ARBA00023211"/>
    </source>
</evidence>
<evidence type="ECO:0000313" key="12">
    <source>
        <dbReference type="EMBL" id="KIF79839.1"/>
    </source>
</evidence>
<evidence type="ECO:0000256" key="9">
    <source>
        <dbReference type="ARBA" id="ARBA00022842"/>
    </source>
</evidence>
<dbReference type="Pfam" id="PF08774">
    <property type="entry name" value="VRR_NUC"/>
    <property type="match status" value="1"/>
</dbReference>
<evidence type="ECO:0000256" key="6">
    <source>
        <dbReference type="ARBA" id="ARBA00022722"/>
    </source>
</evidence>
<dbReference type="PANTHER" id="PTHR15749">
    <property type="entry name" value="FANCONI-ASSOCIATED NUCLEASE 1"/>
    <property type="match status" value="1"/>
</dbReference>
<dbReference type="STRING" id="709839.TSA66_01740"/>
<comment type="catalytic activity">
    <reaction evidence="1">
        <text>Hydrolytically removes 5'-nucleotides successively from the 3'-hydroxy termini of 3'-hydroxy-terminated oligonucleotides.</text>
        <dbReference type="EC" id="3.1.4.1"/>
    </reaction>
</comment>
<dbReference type="InterPro" id="IPR040603">
    <property type="entry name" value="FAN1_SAP_bact"/>
</dbReference>
<keyword evidence="8" id="KW-0378">Hydrolase</keyword>
<dbReference type="FunFam" id="3.40.1350.10:FF:000024">
    <property type="entry name" value="Fanconi-associated nuclease"/>
    <property type="match status" value="1"/>
</dbReference>
<sequence length="546" mass="62841">MIRTLENRFYYLDNFHRVLEWISERYGALLTHDEHAFIVRFTALAQPSRALLVRMVMRKGELFRASKLRYDEIGCTREAAQALVQLGWIDDRPLLTLEQAFALLTKMEIAQAFRLPNPHARKAELLEALQVDFPEARPFEAWHPGAGDCVYQVQVNALCDRLKLIFFGNCRQDWSEFVLSDLGIYMYEKVAFSASSLAFRTRADVDTCLHLHQCGERFEQGEQAADILRDLPGALDNDWLERRRQKLLFRIAQHYERNAALSEALAIYSACRFPEARLRTIRVLERCGQIPEAFALAGAASREPESEAESQQLSRILPRLQRRLGLPKTAPRPAHPVARIDLVLPRPDTDFSVEALAGTHLAQPDAPLRYVENTLINSLFGLLCWQAIFAAVPGAFFHPFHVGPADLHSADFQWRREREFAHCLAQLDSGQYIDTINRHFADKAGIQSPFVFWDILDEELKDMALACIPAAHLKKWFERILKDIPSNRAGFPDLIQFWPADKRYRMIEVKGPGDRLQDNQLRWLDYCVEHGMPVAVCYVQWTQERT</sequence>
<keyword evidence="10" id="KW-0464">Manganese</keyword>
<proteinExistence type="inferred from homology"/>
<comment type="similarity">
    <text evidence="4">Belongs to the FAN1 family.</text>
</comment>
<feature type="domain" description="VRR-NUC" evidence="11">
    <location>
        <begin position="427"/>
        <end position="541"/>
    </location>
</feature>
<evidence type="ECO:0000256" key="2">
    <source>
        <dbReference type="ARBA" id="ARBA00001936"/>
    </source>
</evidence>
<evidence type="ECO:0000256" key="3">
    <source>
        <dbReference type="ARBA" id="ARBA00001946"/>
    </source>
</evidence>
<reference evidence="12 13" key="1">
    <citation type="submission" date="2014-12" db="EMBL/GenBank/DDBJ databases">
        <title>Denitrispirillum autotrophicum gen. nov., sp. nov., Denitrifying, Facultatively Autotrophic Bacteria Isolated from Rice Paddy Soil.</title>
        <authorList>
            <person name="Ishii S."/>
            <person name="Ashida N."/>
            <person name="Ohno H."/>
            <person name="Otsuka S."/>
            <person name="Yokota A."/>
            <person name="Senoo K."/>
        </authorList>
    </citation>
    <scope>NUCLEOTIDE SEQUENCE [LARGE SCALE GENOMIC DNA]</scope>
    <source>
        <strain evidence="12 13">TSA66</strain>
    </source>
</reference>
<evidence type="ECO:0000256" key="1">
    <source>
        <dbReference type="ARBA" id="ARBA00000983"/>
    </source>
</evidence>
<name>A0A0C2BIL8_9BURK</name>
<organism evidence="12 13">
    <name type="scientific">Noviherbaspirillum autotrophicum</name>
    <dbReference type="NCBI Taxonomy" id="709839"/>
    <lineage>
        <taxon>Bacteria</taxon>
        <taxon>Pseudomonadati</taxon>
        <taxon>Pseudomonadota</taxon>
        <taxon>Betaproteobacteria</taxon>
        <taxon>Burkholderiales</taxon>
        <taxon>Oxalobacteraceae</taxon>
        <taxon>Noviherbaspirillum</taxon>
    </lineage>
</organism>
<comment type="cofactor">
    <cofactor evidence="3">
        <name>Mg(2+)</name>
        <dbReference type="ChEBI" id="CHEBI:18420"/>
    </cofactor>
</comment>
<dbReference type="GO" id="GO:0004528">
    <property type="term" value="F:phosphodiesterase I activity"/>
    <property type="evidence" value="ECO:0007669"/>
    <property type="project" value="UniProtKB-EC"/>
</dbReference>
<evidence type="ECO:0000313" key="13">
    <source>
        <dbReference type="Proteomes" id="UP000031572"/>
    </source>
</evidence>
<evidence type="ECO:0000259" key="11">
    <source>
        <dbReference type="SMART" id="SM00990"/>
    </source>
</evidence>
<dbReference type="GO" id="GO:0003676">
    <property type="term" value="F:nucleic acid binding"/>
    <property type="evidence" value="ECO:0007669"/>
    <property type="project" value="InterPro"/>
</dbReference>
<evidence type="ECO:0000256" key="4">
    <source>
        <dbReference type="ARBA" id="ARBA00005533"/>
    </source>
</evidence>
<keyword evidence="6" id="KW-0540">Nuclease</keyword>
<accession>A0A0C2BIL8</accession>
<dbReference type="AlphaFoldDB" id="A0A0C2BIL8"/>
<dbReference type="Proteomes" id="UP000031572">
    <property type="component" value="Unassembled WGS sequence"/>
</dbReference>
<dbReference type="EC" id="3.1.4.1" evidence="5"/>
<keyword evidence="7" id="KW-0479">Metal-binding</keyword>
<protein>
    <recommendedName>
        <fullName evidence="5">phosphodiesterase I</fullName>
        <ecNumber evidence="5">3.1.4.1</ecNumber>
    </recommendedName>
</protein>
<dbReference type="GO" id="GO:0036297">
    <property type="term" value="P:interstrand cross-link repair"/>
    <property type="evidence" value="ECO:0007669"/>
    <property type="project" value="InterPro"/>
</dbReference>
<keyword evidence="13" id="KW-1185">Reference proteome</keyword>
<dbReference type="SMART" id="SM00990">
    <property type="entry name" value="VRR_NUC"/>
    <property type="match status" value="1"/>
</dbReference>
<evidence type="ECO:0000256" key="8">
    <source>
        <dbReference type="ARBA" id="ARBA00022801"/>
    </source>
</evidence>
<dbReference type="InterPro" id="IPR049125">
    <property type="entry name" value="FAN1-like_WH"/>
</dbReference>
<dbReference type="InterPro" id="IPR033315">
    <property type="entry name" value="Fan1-like"/>
</dbReference>
<gene>
    <name evidence="12" type="ORF">TSA66_01740</name>
</gene>
<dbReference type="InterPro" id="IPR011856">
    <property type="entry name" value="tRNA_endonuc-like_dom_sf"/>
</dbReference>